<dbReference type="PANTHER" id="PTHR33495">
    <property type="entry name" value="ANTI-SIGMA FACTOR ANTAGONIST TM_1081-RELATED-RELATED"/>
    <property type="match status" value="1"/>
</dbReference>
<evidence type="ECO:0000256" key="6">
    <source>
        <dbReference type="RuleBase" id="RU003749"/>
    </source>
</evidence>
<dbReference type="GO" id="GO:0043856">
    <property type="term" value="F:anti-sigma factor antagonist activity"/>
    <property type="evidence" value="ECO:0007669"/>
    <property type="project" value="InterPro"/>
</dbReference>
<dbReference type="RefSeq" id="WP_203001426.1">
    <property type="nucleotide sequence ID" value="NZ_JADWYU010000398.1"/>
</dbReference>
<keyword evidence="2" id="KW-1003">Cell membrane</keyword>
<dbReference type="NCBIfam" id="TIGR00377">
    <property type="entry name" value="ant_ant_sig"/>
    <property type="match status" value="1"/>
</dbReference>
<evidence type="ECO:0000256" key="1">
    <source>
        <dbReference type="ARBA" id="ARBA00009013"/>
    </source>
</evidence>
<evidence type="ECO:0000256" key="2">
    <source>
        <dbReference type="ARBA" id="ARBA00022475"/>
    </source>
</evidence>
<dbReference type="GO" id="GO:0005886">
    <property type="term" value="C:plasma membrane"/>
    <property type="evidence" value="ECO:0007669"/>
    <property type="project" value="InterPro"/>
</dbReference>
<dbReference type="Pfam" id="PF06305">
    <property type="entry name" value="LapA_dom"/>
    <property type="match status" value="1"/>
</dbReference>
<dbReference type="PANTHER" id="PTHR33495:SF2">
    <property type="entry name" value="ANTI-SIGMA FACTOR ANTAGONIST TM_1081-RELATED"/>
    <property type="match status" value="1"/>
</dbReference>
<feature type="domain" description="STAS" evidence="9">
    <location>
        <begin position="43"/>
        <end position="160"/>
    </location>
</feature>
<evidence type="ECO:0000259" key="9">
    <source>
        <dbReference type="PROSITE" id="PS50801"/>
    </source>
</evidence>
<evidence type="ECO:0000313" key="11">
    <source>
        <dbReference type="Proteomes" id="UP000604475"/>
    </source>
</evidence>
<proteinExistence type="inferred from homology"/>
<evidence type="ECO:0000256" key="4">
    <source>
        <dbReference type="ARBA" id="ARBA00022989"/>
    </source>
</evidence>
<name>A0A937R979_9ACTN</name>
<dbReference type="InterPro" id="IPR010445">
    <property type="entry name" value="LapA_dom"/>
</dbReference>
<keyword evidence="3 8" id="KW-0812">Transmembrane</keyword>
<dbReference type="Pfam" id="PF01740">
    <property type="entry name" value="STAS"/>
    <property type="match status" value="1"/>
</dbReference>
<dbReference type="EMBL" id="JAEACQ010000165">
    <property type="protein sequence ID" value="MBL7628008.1"/>
    <property type="molecule type" value="Genomic_DNA"/>
</dbReference>
<evidence type="ECO:0000256" key="5">
    <source>
        <dbReference type="ARBA" id="ARBA00023136"/>
    </source>
</evidence>
<organism evidence="10 11">
    <name type="scientific">Frankia nepalensis</name>
    <dbReference type="NCBI Taxonomy" id="1836974"/>
    <lineage>
        <taxon>Bacteria</taxon>
        <taxon>Bacillati</taxon>
        <taxon>Actinomycetota</taxon>
        <taxon>Actinomycetes</taxon>
        <taxon>Frankiales</taxon>
        <taxon>Frankiaceae</taxon>
        <taxon>Frankia</taxon>
    </lineage>
</organism>
<reference evidence="10" key="1">
    <citation type="submission" date="2020-12" db="EMBL/GenBank/DDBJ databases">
        <title>Genomic characterization of non-nitrogen-fixing Frankia strains.</title>
        <authorList>
            <person name="Carlos-Shanley C."/>
            <person name="Guerra T."/>
            <person name="Hahn D."/>
        </authorList>
    </citation>
    <scope>NUCLEOTIDE SEQUENCE</scope>
    <source>
        <strain evidence="10">CN6</strain>
    </source>
</reference>
<dbReference type="InterPro" id="IPR003658">
    <property type="entry name" value="Anti-sigma_ant"/>
</dbReference>
<dbReference type="SUPFAM" id="SSF52091">
    <property type="entry name" value="SpoIIaa-like"/>
    <property type="match status" value="1"/>
</dbReference>
<dbReference type="Proteomes" id="UP000604475">
    <property type="component" value="Unassembled WGS sequence"/>
</dbReference>
<keyword evidence="5 8" id="KW-0472">Membrane</keyword>
<accession>A0A937R979</accession>
<dbReference type="PROSITE" id="PS50801">
    <property type="entry name" value="STAS"/>
    <property type="match status" value="1"/>
</dbReference>
<dbReference type="CDD" id="cd07043">
    <property type="entry name" value="STAS_anti-anti-sigma_factors"/>
    <property type="match status" value="1"/>
</dbReference>
<dbReference type="InterPro" id="IPR002645">
    <property type="entry name" value="STAS_dom"/>
</dbReference>
<keyword evidence="4 8" id="KW-1133">Transmembrane helix</keyword>
<dbReference type="Gene3D" id="3.30.750.24">
    <property type="entry name" value="STAS domain"/>
    <property type="match status" value="1"/>
</dbReference>
<keyword evidence="11" id="KW-1185">Reference proteome</keyword>
<feature type="region of interest" description="Disordered" evidence="7">
    <location>
        <begin position="194"/>
        <end position="229"/>
    </location>
</feature>
<comment type="caution">
    <text evidence="10">The sequence shown here is derived from an EMBL/GenBank/DDBJ whole genome shotgun (WGS) entry which is preliminary data.</text>
</comment>
<feature type="region of interest" description="Disordered" evidence="7">
    <location>
        <begin position="307"/>
        <end position="330"/>
    </location>
</feature>
<dbReference type="InterPro" id="IPR036513">
    <property type="entry name" value="STAS_dom_sf"/>
</dbReference>
<gene>
    <name evidence="10" type="ORF">I7412_12650</name>
</gene>
<evidence type="ECO:0000313" key="10">
    <source>
        <dbReference type="EMBL" id="MBL7628008.1"/>
    </source>
</evidence>
<comment type="similarity">
    <text evidence="1 6">Belongs to the anti-sigma-factor antagonist family.</text>
</comment>
<evidence type="ECO:0000256" key="3">
    <source>
        <dbReference type="ARBA" id="ARBA00022692"/>
    </source>
</evidence>
<feature type="transmembrane region" description="Helical" evidence="8">
    <location>
        <begin position="273"/>
        <end position="296"/>
    </location>
</feature>
<sequence>MRSRRPLAPAPNSFGRSLVTVPQGSFYLSALFPQPPVRCDPRFHVEIYAPPHRTIVRAHGEIDMATSDTFRAALTAVLGLRPQTLVVDLDGVSFLDAGGLGILVGVANQAAQTSTPIMVVSARPHIYRLFDLTHLVDRLDVHARPTALATPTPDQAAAVAGAMRPPVLTWDRSRRTEDHDDLIRQSTHATFSRPKQGVVMTTIEPSPDPRPPETDATQPAPREHVPRSTRTSRTWTAAILFALLLTLLLVFILQNNQRVDVSFLGFNGHLPLAVAMLFAAIAGALLIAIPGTGRIYQLRRVARRLQKTRRDPVDTTRPGRQNARVRQAEH</sequence>
<evidence type="ECO:0000256" key="7">
    <source>
        <dbReference type="SAM" id="MobiDB-lite"/>
    </source>
</evidence>
<feature type="transmembrane region" description="Helical" evidence="8">
    <location>
        <begin position="234"/>
        <end position="253"/>
    </location>
</feature>
<protein>
    <recommendedName>
        <fullName evidence="6">Anti-sigma factor antagonist</fullName>
    </recommendedName>
</protein>
<evidence type="ECO:0000256" key="8">
    <source>
        <dbReference type="SAM" id="Phobius"/>
    </source>
</evidence>
<dbReference type="AlphaFoldDB" id="A0A937R979"/>